<dbReference type="AlphaFoldDB" id="A0A914DY28"/>
<name>A0A914DY28_9BILA</name>
<accession>A0A914DY28</accession>
<proteinExistence type="predicted"/>
<sequence length="227" mass="24967">MKCPHCAKCPLDEATLLDEVGYRPSGPLLVCTPPENSASLIITMGTISARIDKTSLPVDTAYNKRSTAFIIDSNGYCPNLCIRGEDGKFYEPLDDNDDFYVEFLSFCDDLGCHMYAAVYEDIGDPLKLKHGKTIHMPNAYNSSVGTNTTYLKAVAVSCFTCADIKNEHAFGPTVPREQKLLYPYPTLFYTANGTNLTLIDVLEEDIVGDAPGIAYNIIMQFCEMALG</sequence>
<organism evidence="1 2">
    <name type="scientific">Acrobeloides nanus</name>
    <dbReference type="NCBI Taxonomy" id="290746"/>
    <lineage>
        <taxon>Eukaryota</taxon>
        <taxon>Metazoa</taxon>
        <taxon>Ecdysozoa</taxon>
        <taxon>Nematoda</taxon>
        <taxon>Chromadorea</taxon>
        <taxon>Rhabditida</taxon>
        <taxon>Tylenchina</taxon>
        <taxon>Cephalobomorpha</taxon>
        <taxon>Cephaloboidea</taxon>
        <taxon>Cephalobidae</taxon>
        <taxon>Acrobeloides</taxon>
    </lineage>
</organism>
<dbReference type="Proteomes" id="UP000887540">
    <property type="component" value="Unplaced"/>
</dbReference>
<dbReference type="WBParaSite" id="ACRNAN_scaffold4554.g13467.t1">
    <property type="protein sequence ID" value="ACRNAN_scaffold4554.g13467.t1"/>
    <property type="gene ID" value="ACRNAN_scaffold4554.g13467"/>
</dbReference>
<keyword evidence="1" id="KW-1185">Reference proteome</keyword>
<reference evidence="2" key="1">
    <citation type="submission" date="2022-11" db="UniProtKB">
        <authorList>
            <consortium name="WormBaseParasite"/>
        </authorList>
    </citation>
    <scope>IDENTIFICATION</scope>
</reference>
<evidence type="ECO:0000313" key="1">
    <source>
        <dbReference type="Proteomes" id="UP000887540"/>
    </source>
</evidence>
<protein>
    <submittedName>
        <fullName evidence="2">Uncharacterized protein</fullName>
    </submittedName>
</protein>
<evidence type="ECO:0000313" key="2">
    <source>
        <dbReference type="WBParaSite" id="ACRNAN_scaffold4554.g13467.t1"/>
    </source>
</evidence>